<dbReference type="PANTHER" id="PTHR43162:SF1">
    <property type="entry name" value="PRESTALK A DIFFERENTIATION PROTEIN A"/>
    <property type="match status" value="1"/>
</dbReference>
<dbReference type="PANTHER" id="PTHR43162">
    <property type="match status" value="1"/>
</dbReference>
<dbReference type="InterPro" id="IPR051604">
    <property type="entry name" value="Ergot_Alk_Oxidoreductase"/>
</dbReference>
<dbReference type="Pfam" id="PF13460">
    <property type="entry name" value="NAD_binding_10"/>
    <property type="match status" value="1"/>
</dbReference>
<comment type="caution">
    <text evidence="2">The sequence shown here is derived from an EMBL/GenBank/DDBJ whole genome shotgun (WGS) entry which is preliminary data.</text>
</comment>
<dbReference type="Proteomes" id="UP001081071">
    <property type="component" value="Unassembled WGS sequence"/>
</dbReference>
<accession>A0ABT4M8Y1</accession>
<evidence type="ECO:0000313" key="3">
    <source>
        <dbReference type="Proteomes" id="UP001081071"/>
    </source>
</evidence>
<evidence type="ECO:0000259" key="1">
    <source>
        <dbReference type="Pfam" id="PF13460"/>
    </source>
</evidence>
<dbReference type="InterPro" id="IPR016040">
    <property type="entry name" value="NAD(P)-bd_dom"/>
</dbReference>
<reference evidence="2" key="1">
    <citation type="submission" date="2022-12" db="EMBL/GenBank/DDBJ databases">
        <authorList>
            <person name="Krivoruchko A.V."/>
            <person name="Elkin A."/>
        </authorList>
    </citation>
    <scope>NUCLEOTIDE SEQUENCE</scope>
    <source>
        <strain evidence="2">IEGM 1391</strain>
    </source>
</reference>
<organism evidence="2 3">
    <name type="scientific">Rhodococcus ruber</name>
    <dbReference type="NCBI Taxonomy" id="1830"/>
    <lineage>
        <taxon>Bacteria</taxon>
        <taxon>Bacillati</taxon>
        <taxon>Actinomycetota</taxon>
        <taxon>Actinomycetes</taxon>
        <taxon>Mycobacteriales</taxon>
        <taxon>Nocardiaceae</taxon>
        <taxon>Rhodococcus</taxon>
    </lineage>
</organism>
<gene>
    <name evidence="2" type="ORF">O4220_02780</name>
</gene>
<sequence>MTILVTGATGNIGRMLVDHLLAAGRTDVRALTNHPERAQLPAGVEIAEGFLGRVDSLPDALAGVDQIYLAPYPSTIQPVLELARAAGVRHVVDLAGPPENWWYPISVAVENSGMQWTHLWPGEFMENSTMWAERIIESGCVREPFPNAANAPIAMDDIAATAAAVLIDEQTHHGRSHVLTGPETLTRVQLLDRISDAVGRPLTFDTVSRQETIEDLTPSMGDFAITYVDGLESWVDNPQQVDRTLTDIVGTATTFAHWAQRNVDSFR</sequence>
<dbReference type="InterPro" id="IPR036291">
    <property type="entry name" value="NAD(P)-bd_dom_sf"/>
</dbReference>
<dbReference type="Gene3D" id="3.40.50.720">
    <property type="entry name" value="NAD(P)-binding Rossmann-like Domain"/>
    <property type="match status" value="1"/>
</dbReference>
<protein>
    <submittedName>
        <fullName evidence="2">NAD(P)H-binding protein</fullName>
    </submittedName>
</protein>
<dbReference type="SUPFAM" id="SSF51735">
    <property type="entry name" value="NAD(P)-binding Rossmann-fold domains"/>
    <property type="match status" value="1"/>
</dbReference>
<feature type="domain" description="NAD(P)-binding" evidence="1">
    <location>
        <begin position="7"/>
        <end position="92"/>
    </location>
</feature>
<proteinExistence type="predicted"/>
<evidence type="ECO:0000313" key="2">
    <source>
        <dbReference type="EMBL" id="MCZ4517424.1"/>
    </source>
</evidence>
<dbReference type="Gene3D" id="3.90.25.10">
    <property type="entry name" value="UDP-galactose 4-epimerase, domain 1"/>
    <property type="match status" value="1"/>
</dbReference>
<dbReference type="EMBL" id="JAPWIJ010000001">
    <property type="protein sequence ID" value="MCZ4517424.1"/>
    <property type="molecule type" value="Genomic_DNA"/>
</dbReference>
<name>A0ABT4M8Y1_9NOCA</name>
<keyword evidence="3" id="KW-1185">Reference proteome</keyword>
<dbReference type="RefSeq" id="WP_269602031.1">
    <property type="nucleotide sequence ID" value="NZ_JAPWIJ010000001.1"/>
</dbReference>